<dbReference type="AlphaFoldDB" id="A0A9W8CYU6"/>
<dbReference type="InterPro" id="IPR026000">
    <property type="entry name" value="Apc5_dom"/>
</dbReference>
<dbReference type="Proteomes" id="UP001143981">
    <property type="component" value="Unassembled WGS sequence"/>
</dbReference>
<evidence type="ECO:0000256" key="1">
    <source>
        <dbReference type="ARBA" id="ARBA00007450"/>
    </source>
</evidence>
<dbReference type="PANTHER" id="PTHR12830">
    <property type="entry name" value="ANAPHASE-PROMOTING COMPLEX SUBUNIT 5"/>
    <property type="match status" value="1"/>
</dbReference>
<dbReference type="GO" id="GO:0031145">
    <property type="term" value="P:anaphase-promoting complex-dependent catabolic process"/>
    <property type="evidence" value="ECO:0007669"/>
    <property type="project" value="TreeGrafter"/>
</dbReference>
<evidence type="ECO:0000256" key="4">
    <source>
        <dbReference type="ARBA" id="ARBA00022776"/>
    </source>
</evidence>
<dbReference type="InterPro" id="IPR037679">
    <property type="entry name" value="Apc5"/>
</dbReference>
<keyword evidence="3" id="KW-0132">Cell division</keyword>
<dbReference type="GO" id="GO:0005680">
    <property type="term" value="C:anaphase-promoting complex"/>
    <property type="evidence" value="ECO:0007669"/>
    <property type="project" value="InterPro"/>
</dbReference>
<keyword evidence="4" id="KW-0498">Mitosis</keyword>
<sequence length="500" mass="54826">MSHNGYLSAAKAVLLVAVEQYARHYDWGPGPRAELAQFLAERLCAPSWTPDWPRLRAELERIQVPGEGGRTVRAVLADRLAEQLQTVDGLHGFFDGVGRLVVDAEARMETDAEAVLLDSESILGVYVRRCCLAFDQLEFHQVGQLFAECQQAAAAIGDGGPRPADRAPRRSRLELQEHIEHLIDLLESEAGAPVAGALEAQLRQAADQLPDHSRLHYLSYLSLVRAGESEQSEAALRRFFDSTRDSRGTHQYALLYLAAMRAQLGMDAGARQALAEATHVARDCQDHVCLLFIVCWESRLQLARLKSAAAATTTAANAQPVRAARATIGALIEKAATMRCYELQTVGYLQLVDLLLAVNADPREVFESLLQAQALATEHNALRALMCCEDELCGARQCRSVDVQFVHPSTADDLADADEWLGMRDECLGRPTHVKRPAGDVHAGRLREARELIDGGYLCEARDVLLAIAHRLDGTQPPALATEIARDMLTQMESSVPHPA</sequence>
<keyword evidence="6" id="KW-0131">Cell cycle</keyword>
<protein>
    <recommendedName>
        <fullName evidence="2">Anaphase-promoting complex subunit 5</fullName>
    </recommendedName>
</protein>
<dbReference type="OrthoDB" id="2504561at2759"/>
<dbReference type="GO" id="GO:0045842">
    <property type="term" value="P:positive regulation of mitotic metaphase/anaphase transition"/>
    <property type="evidence" value="ECO:0007669"/>
    <property type="project" value="TreeGrafter"/>
</dbReference>
<dbReference type="GO" id="GO:0051301">
    <property type="term" value="P:cell division"/>
    <property type="evidence" value="ECO:0007669"/>
    <property type="project" value="UniProtKB-KW"/>
</dbReference>
<evidence type="ECO:0000256" key="3">
    <source>
        <dbReference type="ARBA" id="ARBA00022618"/>
    </source>
</evidence>
<proteinExistence type="inferred from homology"/>
<gene>
    <name evidence="8" type="primary">ANAPC5</name>
    <name evidence="8" type="ORF">LPJ61_003214</name>
</gene>
<dbReference type="Pfam" id="PF12862">
    <property type="entry name" value="ANAPC5"/>
    <property type="match status" value="1"/>
</dbReference>
<evidence type="ECO:0000256" key="6">
    <source>
        <dbReference type="ARBA" id="ARBA00023306"/>
    </source>
</evidence>
<organism evidence="8 9">
    <name type="scientific">Coemansia biformis</name>
    <dbReference type="NCBI Taxonomy" id="1286918"/>
    <lineage>
        <taxon>Eukaryota</taxon>
        <taxon>Fungi</taxon>
        <taxon>Fungi incertae sedis</taxon>
        <taxon>Zoopagomycota</taxon>
        <taxon>Kickxellomycotina</taxon>
        <taxon>Kickxellomycetes</taxon>
        <taxon>Kickxellales</taxon>
        <taxon>Kickxellaceae</taxon>
        <taxon>Coemansia</taxon>
    </lineage>
</organism>
<evidence type="ECO:0000256" key="2">
    <source>
        <dbReference type="ARBA" id="ARBA00016066"/>
    </source>
</evidence>
<name>A0A9W8CYU6_9FUNG</name>
<feature type="domain" description="Anaphase-promoting complex subunit 5" evidence="7">
    <location>
        <begin position="216"/>
        <end position="301"/>
    </location>
</feature>
<dbReference type="PANTHER" id="PTHR12830:SF9">
    <property type="entry name" value="ANAPHASE-PROMOTING COMPLEX SUBUNIT 5"/>
    <property type="match status" value="1"/>
</dbReference>
<dbReference type="EMBL" id="JANBOI010000507">
    <property type="protein sequence ID" value="KAJ1730071.1"/>
    <property type="molecule type" value="Genomic_DNA"/>
</dbReference>
<evidence type="ECO:0000313" key="8">
    <source>
        <dbReference type="EMBL" id="KAJ1730071.1"/>
    </source>
</evidence>
<accession>A0A9W8CYU6</accession>
<comment type="similarity">
    <text evidence="1">Belongs to the APC5 family.</text>
</comment>
<reference evidence="8" key="1">
    <citation type="submission" date="2022-07" db="EMBL/GenBank/DDBJ databases">
        <title>Phylogenomic reconstructions and comparative analyses of Kickxellomycotina fungi.</title>
        <authorList>
            <person name="Reynolds N.K."/>
            <person name="Stajich J.E."/>
            <person name="Barry K."/>
            <person name="Grigoriev I.V."/>
            <person name="Crous P."/>
            <person name="Smith M.E."/>
        </authorList>
    </citation>
    <scope>NUCLEOTIDE SEQUENCE</scope>
    <source>
        <strain evidence="8">BCRC 34381</strain>
    </source>
</reference>
<comment type="caution">
    <text evidence="8">The sequence shown here is derived from an EMBL/GenBank/DDBJ whole genome shotgun (WGS) entry which is preliminary data.</text>
</comment>
<keyword evidence="5" id="KW-0833">Ubl conjugation pathway</keyword>
<evidence type="ECO:0000313" key="9">
    <source>
        <dbReference type="Proteomes" id="UP001143981"/>
    </source>
</evidence>
<keyword evidence="9" id="KW-1185">Reference proteome</keyword>
<evidence type="ECO:0000256" key="5">
    <source>
        <dbReference type="ARBA" id="ARBA00022786"/>
    </source>
</evidence>
<evidence type="ECO:0000259" key="7">
    <source>
        <dbReference type="Pfam" id="PF12862"/>
    </source>
</evidence>
<dbReference type="GO" id="GO:0070979">
    <property type="term" value="P:protein K11-linked ubiquitination"/>
    <property type="evidence" value="ECO:0007669"/>
    <property type="project" value="TreeGrafter"/>
</dbReference>